<dbReference type="STRING" id="2020962.A0A2N1J8L4"/>
<dbReference type="GO" id="GO:0016973">
    <property type="term" value="P:poly(A)+ mRNA export from nucleus"/>
    <property type="evidence" value="ECO:0007669"/>
    <property type="project" value="TreeGrafter"/>
</dbReference>
<dbReference type="InterPro" id="IPR000717">
    <property type="entry name" value="PCI_dom"/>
</dbReference>
<comment type="similarity">
    <text evidence="1">Belongs to the CSN12 family.</text>
</comment>
<evidence type="ECO:0000256" key="1">
    <source>
        <dbReference type="ARBA" id="ARBA00025771"/>
    </source>
</evidence>
<evidence type="ECO:0000259" key="2">
    <source>
        <dbReference type="PROSITE" id="PS50250"/>
    </source>
</evidence>
<sequence>MRVAEFAQQVQHHVVREDGSGLAKLFSMHAPSTRRCFATIANPSASTVHSLLPPLPPPWPDLCTQYLRSGALLFGPSGPTRTPSESWTLACDALQGVLTAFLRYTTQLSAGRWVLPLLLSLLGDLRWVSQHADDALNAATHAATPDARPSHKYTEDCARQLNKAFSACVADRNPSLDESKKWATYALVGMLFRLYFQLHSTALCKNVLRALSAADLPPMDQFPRADQTTFHYYCGRLAFMDEQYGRADAELSQAFSDAPKSAVHNCERILLYLIPTRLLLGIRPARALLSVYPRLEALYKALIEACCEGAVARYDALIADLPTERTLVRLGVYLAFERARELCVARLFSRAYAVSGKETRMRLAAFQHALAWQGVHTNVREAEWALATLVAKGRIKGYIAHERQVVVLSAKDPFPAPTLAMLT</sequence>
<dbReference type="PANTHER" id="PTHR12732">
    <property type="entry name" value="UNCHARACTERIZED PROTEASOME COMPONENT REGION PCI-CONTAINING"/>
    <property type="match status" value="1"/>
</dbReference>
<name>A0A2N1J8L4_9BASI</name>
<dbReference type="InterPro" id="IPR036388">
    <property type="entry name" value="WH-like_DNA-bd_sf"/>
</dbReference>
<dbReference type="GO" id="GO:0000973">
    <property type="term" value="P:post-transcriptional tethering of RNA polymerase II gene DNA at nuclear periphery"/>
    <property type="evidence" value="ECO:0007669"/>
    <property type="project" value="TreeGrafter"/>
</dbReference>
<dbReference type="Proteomes" id="UP000232875">
    <property type="component" value="Unassembled WGS sequence"/>
</dbReference>
<dbReference type="GO" id="GO:0070390">
    <property type="term" value="C:transcription export complex 2"/>
    <property type="evidence" value="ECO:0007669"/>
    <property type="project" value="TreeGrafter"/>
</dbReference>
<dbReference type="SMART" id="SM00753">
    <property type="entry name" value="PAM"/>
    <property type="match status" value="1"/>
</dbReference>
<organism evidence="3 4">
    <name type="scientific">Malassezia vespertilionis</name>
    <dbReference type="NCBI Taxonomy" id="2020962"/>
    <lineage>
        <taxon>Eukaryota</taxon>
        <taxon>Fungi</taxon>
        <taxon>Dikarya</taxon>
        <taxon>Basidiomycota</taxon>
        <taxon>Ustilaginomycotina</taxon>
        <taxon>Malasseziomycetes</taxon>
        <taxon>Malasseziales</taxon>
        <taxon>Malasseziaceae</taxon>
        <taxon>Malassezia</taxon>
    </lineage>
</organism>
<keyword evidence="4" id="KW-1185">Reference proteome</keyword>
<dbReference type="EMBL" id="KZ454993">
    <property type="protein sequence ID" value="PKI82888.1"/>
    <property type="molecule type" value="Genomic_DNA"/>
</dbReference>
<reference evidence="3 4" key="1">
    <citation type="submission" date="2017-10" db="EMBL/GenBank/DDBJ databases">
        <title>A novel species of cold-tolerant Malassezia isolated from bats.</title>
        <authorList>
            <person name="Lorch J.M."/>
            <person name="Palmer J.M."/>
            <person name="Vanderwolf K.J."/>
            <person name="Schmidt K.Z."/>
            <person name="Verant M.L."/>
            <person name="Weller T.J."/>
            <person name="Blehert D.S."/>
        </authorList>
    </citation>
    <scope>NUCLEOTIDE SEQUENCE [LARGE SCALE GENOMIC DNA]</scope>
    <source>
        <strain evidence="3 4">NWHC:44797-103</strain>
    </source>
</reference>
<accession>A0A2N1J8L4</accession>
<dbReference type="GO" id="GO:0006368">
    <property type="term" value="P:transcription elongation by RNA polymerase II"/>
    <property type="evidence" value="ECO:0007669"/>
    <property type="project" value="TreeGrafter"/>
</dbReference>
<dbReference type="PANTHER" id="PTHR12732:SF0">
    <property type="entry name" value="PCI DOMAIN-CONTAINING PROTEIN 2"/>
    <property type="match status" value="1"/>
</dbReference>
<dbReference type="GO" id="GO:0003690">
    <property type="term" value="F:double-stranded DNA binding"/>
    <property type="evidence" value="ECO:0007669"/>
    <property type="project" value="InterPro"/>
</dbReference>
<dbReference type="RefSeq" id="XP_056064435.1">
    <property type="nucleotide sequence ID" value="XM_056208460.1"/>
</dbReference>
<dbReference type="InterPro" id="IPR045114">
    <property type="entry name" value="Csn12-like"/>
</dbReference>
<dbReference type="Gene3D" id="1.10.10.10">
    <property type="entry name" value="Winged helix-like DNA-binding domain superfamily/Winged helix DNA-binding domain"/>
    <property type="match status" value="1"/>
</dbReference>
<gene>
    <name evidence="3" type="primary">CSN12</name>
    <name evidence="3" type="ORF">MVES_003215</name>
</gene>
<proteinExistence type="inferred from homology"/>
<dbReference type="OrthoDB" id="10252687at2759"/>
<dbReference type="AlphaFoldDB" id="A0A2N1J8L4"/>
<dbReference type="GO" id="GO:0003723">
    <property type="term" value="F:RNA binding"/>
    <property type="evidence" value="ECO:0007669"/>
    <property type="project" value="InterPro"/>
</dbReference>
<dbReference type="GeneID" id="80903157"/>
<evidence type="ECO:0000313" key="4">
    <source>
        <dbReference type="Proteomes" id="UP000232875"/>
    </source>
</evidence>
<protein>
    <submittedName>
        <fullName evidence="3">Csn12p</fullName>
    </submittedName>
</protein>
<feature type="domain" description="PCI" evidence="2">
    <location>
        <begin position="228"/>
        <end position="413"/>
    </location>
</feature>
<dbReference type="PROSITE" id="PS50250">
    <property type="entry name" value="PCI"/>
    <property type="match status" value="1"/>
</dbReference>
<evidence type="ECO:0000313" key="3">
    <source>
        <dbReference type="EMBL" id="PKI82888.1"/>
    </source>
</evidence>